<dbReference type="InterPro" id="IPR011704">
    <property type="entry name" value="ATPase_dyneun-rel_AAA"/>
</dbReference>
<dbReference type="SUPFAM" id="SSF53300">
    <property type="entry name" value="vWA-like"/>
    <property type="match status" value="1"/>
</dbReference>
<dbReference type="GO" id="GO:0004672">
    <property type="term" value="F:protein kinase activity"/>
    <property type="evidence" value="ECO:0007669"/>
    <property type="project" value="InterPro"/>
</dbReference>
<dbReference type="Proteomes" id="UP000193719">
    <property type="component" value="Unassembled WGS sequence"/>
</dbReference>
<evidence type="ECO:0000256" key="3">
    <source>
        <dbReference type="SAM" id="Coils"/>
    </source>
</evidence>
<feature type="compositionally biased region" description="Acidic residues" evidence="4">
    <location>
        <begin position="1085"/>
        <end position="1109"/>
    </location>
</feature>
<evidence type="ECO:0000256" key="2">
    <source>
        <dbReference type="ARBA" id="ARBA00022840"/>
    </source>
</evidence>
<dbReference type="InterPro" id="IPR003593">
    <property type="entry name" value="AAA+_ATPase"/>
</dbReference>
<dbReference type="Pfam" id="PF07728">
    <property type="entry name" value="AAA_5"/>
    <property type="match status" value="5"/>
</dbReference>
<organism evidence="6 7">
    <name type="scientific">Piromyces finnis</name>
    <dbReference type="NCBI Taxonomy" id="1754191"/>
    <lineage>
        <taxon>Eukaryota</taxon>
        <taxon>Fungi</taxon>
        <taxon>Fungi incertae sedis</taxon>
        <taxon>Chytridiomycota</taxon>
        <taxon>Chytridiomycota incertae sedis</taxon>
        <taxon>Neocallimastigomycetes</taxon>
        <taxon>Neocallimastigales</taxon>
        <taxon>Neocallimastigaceae</taxon>
        <taxon>Piromyces</taxon>
    </lineage>
</organism>
<evidence type="ECO:0000256" key="4">
    <source>
        <dbReference type="SAM" id="MobiDB-lite"/>
    </source>
</evidence>
<evidence type="ECO:0000313" key="6">
    <source>
        <dbReference type="EMBL" id="ORX59905.1"/>
    </source>
</evidence>
<dbReference type="CDD" id="cd00198">
    <property type="entry name" value="vWFA"/>
    <property type="match status" value="1"/>
</dbReference>
<dbReference type="EMBL" id="MCFH01000002">
    <property type="protein sequence ID" value="ORX59905.1"/>
    <property type="molecule type" value="Genomic_DNA"/>
</dbReference>
<dbReference type="InterPro" id="IPR000719">
    <property type="entry name" value="Prot_kinase_dom"/>
</dbReference>
<dbReference type="SMART" id="SM00382">
    <property type="entry name" value="AAA"/>
    <property type="match status" value="3"/>
</dbReference>
<dbReference type="GO" id="GO:0005634">
    <property type="term" value="C:nucleus"/>
    <property type="evidence" value="ECO:0007669"/>
    <property type="project" value="TreeGrafter"/>
</dbReference>
<feature type="domain" description="Protein kinase" evidence="5">
    <location>
        <begin position="1"/>
        <end position="313"/>
    </location>
</feature>
<dbReference type="InterPro" id="IPR027417">
    <property type="entry name" value="P-loop_NTPase"/>
</dbReference>
<protein>
    <recommendedName>
        <fullName evidence="5">Protein kinase domain-containing protein</fullName>
    </recommendedName>
</protein>
<dbReference type="GO" id="GO:0030687">
    <property type="term" value="C:preribosome, large subunit precursor"/>
    <property type="evidence" value="ECO:0007669"/>
    <property type="project" value="TreeGrafter"/>
</dbReference>
<dbReference type="PANTHER" id="PTHR48103">
    <property type="entry name" value="MIDASIN-RELATED"/>
    <property type="match status" value="1"/>
</dbReference>
<dbReference type="InterPro" id="IPR036465">
    <property type="entry name" value="vWFA_dom_sf"/>
</dbReference>
<dbReference type="Gene3D" id="1.10.510.10">
    <property type="entry name" value="Transferase(Phosphotransferase) domain 1"/>
    <property type="match status" value="1"/>
</dbReference>
<accession>A0A1Y1VLU4</accession>
<name>A0A1Y1VLU4_9FUNG</name>
<evidence type="ECO:0000256" key="1">
    <source>
        <dbReference type="ARBA" id="ARBA00022741"/>
    </source>
</evidence>
<evidence type="ECO:0000313" key="7">
    <source>
        <dbReference type="Proteomes" id="UP000193719"/>
    </source>
</evidence>
<keyword evidence="1" id="KW-0547">Nucleotide-binding</keyword>
<dbReference type="Gene3D" id="3.40.50.300">
    <property type="entry name" value="P-loop containing nucleotide triphosphate hydrolases"/>
    <property type="match status" value="5"/>
</dbReference>
<dbReference type="OrthoDB" id="2138684at2759"/>
<feature type="compositionally biased region" description="Acidic residues" evidence="4">
    <location>
        <begin position="1117"/>
        <end position="1126"/>
    </location>
</feature>
<proteinExistence type="predicted"/>
<dbReference type="Gene3D" id="3.40.50.410">
    <property type="entry name" value="von Willebrand factor, type A domain"/>
    <property type="match status" value="1"/>
</dbReference>
<dbReference type="GO" id="GO:0016887">
    <property type="term" value="F:ATP hydrolysis activity"/>
    <property type="evidence" value="ECO:0007669"/>
    <property type="project" value="InterPro"/>
</dbReference>
<dbReference type="GO" id="GO:0000055">
    <property type="term" value="P:ribosomal large subunit export from nucleus"/>
    <property type="evidence" value="ECO:0007669"/>
    <property type="project" value="TreeGrafter"/>
</dbReference>
<sequence length="6082" mass="708017">MNEIVRLLTSMKVDENGLISDRNFVKDIIRKVGGDKNLKSSLKNSYLPYTSWYIVNIQDIQENNNNVKEDEDYEIVLIRISTINEAFDEYEKLIQNEYILNKKLLDYGVSPKFKGYSFFGKCMCVSIFFTYCHNTLAEYMEKNDFKNILKELVHKLYLIHHQENGNYCILPTLSPYNILCSKNNLCPIIFSEIFLSNDSVSLMNKLKKPQKHNWFVPEFNQLGESEQYQLSYYSSIHSFGYILYYLLTGKAPLTSDEEWKIFFEERSDNIEHILFRDIIKECISVSEENKVLFSSLYKKINTACEKSSYNPFTNDSLKLVPFYVYNGMKSVVFGVRSRLNINNDIKLLEPKASKIKKTNRYRYKVILTNVSPDMYIKIYKPIYKDVLTYLRQISLINPKNYEYPYQYISELTEMLSNYDLVDIILKTGFNPFAKVIINILRSRNYSLKDISKYIDNNYKVNSNKYKNAPELIYELNKEIDLDNNQENNNIDEKVIIDKKRNELLCDEKFYSNENKTDQKKDIVTDVMEMMPNILNSEYFDYIDKNFCQKKIEEYNNSPEGQKRRITTILTPETIKKIKQIIFGLLANTPMIIKGFTSAGKSFNAIVSSVIHGGQSPVSIVLSENTTVEDLLGKYILQRKESSMMSFVPGVLLKAYIEGKILILDECDLAKPEVLSCILGSLSKDEITVNNRIYRKTKGYNVILTMNGETEGFTSTQRNELNLNILSKFVIIEFDKMSKEECELIFMKLMPNAYKQNVPNFVNLHNRMLEYSQKTIDPIVTLRNLKACIYLLKVNIPVRASAEIAYSGRFPIDERNEFNDILGNFGSDDIDSNIKKEIIKRFDEYNLYYNDSYLKCAYLALSACKAGLHPLLIGKNGSGLTELAKFVACNYSISTDTFLSESKRTNVEVVCLGSETSTDDLVGCFQPILCKTEDLTKLISWVDGPIFRAGKSGNPVILDGINCAKSQVIEYLNPLLEDNSVFNNVKFNVKEKGDEEYVNIEKGFIIIGTMKVEEGIEKISKALMNRFVAIYLDDFSLNAEVIEKITYLTVKKLENKNKKSFEVDDTLTNNCDYNKIENESLLEMEDERIERDEEEDEITSESDFDEEEDGQGIVFSDSNEEESENDKEGEFNNLSHFTNERNNANISSEYSNDNCETKEEDIPNWYNMNNFNSINIKEIVELLKNVEFKNIKTLIKTITKLYYIIQRTKMSGSDSYTFLKLTDDIFDLKNIDKLISDVLNDNEKGSNIFFFNNNKIGNAKKMILSLILSDLSCSPIFIQGTAGTGKSVAVRHYGSFRKFRNRDPILTISCSSEMTFEQFIGTYSFRNTSFQFIEGPLLTAMRNGEPILVDEFNLCSEEVLLSLLPLLKAEINDSIQLKGVPYKVKINQGFVFIATGNNDNESGRKKLPNSILDELINVKISNPSLEEYKGLIDEIINNEYKECSRYISSDNICDIVEVVESVAQQSFTLRHIKILLNRIKRFCTEELTCLEISNEEYRKIPVAYVIISFIIPSLKVGKERIEQLVEKIGIITNIDSKELLEFIKSEAIIVSRQSRYYLKKNYIKKGKIILSTSLKKNYPPIILQTYFWIRMSCSLNFDSPSEETLLLVGETSYKSYILEQWLDSLESDSYEEHFVTGNTETQDLIGISTLENKDKLSNYIDSLVEKAILYLHGDRKNINGAREEKLRSIMNELEIDEKGIIHNNKNNVCLEFIYRCIKELINLEENYDKSMGIKTVTSFNLGIISSACIFGKKLIIKGINQISSSVLERINSVLEYPRSLVLNEDTQGIFNNQKIFKDLYKSNRRSIPISNKFTLCFTSREIINGKLSEAFKSRCSTIICPSYDNSLYLGIIQIDKYENYSLIAKSIITKNELQKEIIKLYNKITNNKIIIPVLSFIRWCNTTERISEYLQDTSFKEIVGIAVLRSIFDGFEPNNRTRIIRELLLEYLPENLYNLIVNDENNDDYKPPFEIENKDEDFKYVKSIYSGIKLQVTNPKIDKLNEIKWTKSASDMADSILTSLVAHTMLIFEGPPGRGKTAIATIIYEFLDIDYRRINLSPSTTEEDIFSRTVPKITNDSNEKNIKTEIQLGPLLQIVQKSSNSIKYCKNALLLDEINLASNELLTQLYSFLISIFYKKEYHTSYGKNYKIGKIGVIATMNDAKLSNARTALSSNILNLSHTFKLSNYEQKEMMILANNILGREKLFKKKEFMIRTLNCFLNSQKYIKNNLEIGGFTLREILKIGEFTNKCPDVPLDALLEIVLCSNMSDEDAYKFKEENQFTNTLSNITPDIKNNKLRFKDLIEYDLIRFRCDGPLKRQFTSPEKDALMKILIGLKAMRTILLSGDIGTGKTYIVETLAEIIGVKLNIIQFNAETSSSDTIGKTEMSVDSNEEYDIKKELNKLKKILIKEKWPRITSFICMDFYNSKDIKKFFGKLCKENPISNEAKDQLEIYCCKLEKYSTLSFTNFEFKKSLLLNAMEKGEWILIDDLNYAPQEIERLMPLLEESPSLTIFEQSPQIKYSRNYIEDTDTIKHIQIHKNFRLFLIASNENALSTAIKSRCLCVRLKPFEKPQHYSELIYSCLSNSNLPENDIISIATHLGRAFHDIKNSEKEIYFLLKNLKLTPVNLVYLSKVLSNYSEVNGKTLFDGIKFCIFSMFKNKNEQISRFKKSLSSEIDFNISTYNTGIMKDKKYILCKIEIKILSYAKLLKNKEISNNDIDKEFNDKLNSLFKKKYKTKRVANIKINNEKENEIIDFIKRAKNDIINNLEQFTLEDIEEYKEYIEEVLFILENFIPEEKEIYDYLYYLKYLNLLLKELTSIKNKKVKGLKLNTIENSKDYFLQFGDSKEEAEENALKVYWFRNVLNGFDIFIPEKVSTKNLNLSIINIYYNHYAEEYNTLPLDYTSKIKIEPYIYLKFLENIKLRKILKYFNFTINDGYIEEIFYTLVHYKKSIEIHTSVNEILEIIMFIGENSKFIIEYNNGYCINKYKIEELRDNLKLNELYSKYKYNVKDIYKKNMDYIIPLSLKKNNNLIGGNIYWFYNIFAKEYDLKSVINNNMLCEFNKAIENILRLKTYNTKNMEGIWNNELKDILNKGYQLIYSLQGLKNILLEEENKEEKIKEFIENIMTLKKYKLFHMCESKNVIIENIINLIDLIKDFFKRYEINIWDEMELFKNTCIIYLESEKLKEKYETEKIKYVNQLNQILLKLNNICNQDNKNKFDSIDKEIRGLLKFINNTDIEDIANKIREIEKQLSMFKIANDDNINKMSSKKSQILNDTNVNNNNNETIKSEVLVKYSKLCNIINRMKKTKEQQLLINNMFMFCDISTLDNFINTYKVSFMKCLDDKSVLEVLIKELKHLVNSLLISDIINIYNEYSQYEDYLTFIKEILSNNLNYIKILGNYFEDDAYIYLPKLDIIDLKYCVQYGIKNKEYGSLIKSITHDLNIKIRNPEEGETTEEYLKYLIYQFDKDIDFSHSIEEIILSLDKKHIETVKNLYNAAKIVELFKSIKYDYNKEWLMKDVDEMKNSYWKEPGKILVKYKYSSLLHFNQFSDKNIFDGEKIIAKSLYAAHEALNLKNIQYKKGILNDILTEVLNNIYNDTINNYNYGYRTILFYNNNIYKDNVGETMVSIIYSAFEILLQIDDIVENYHVKNIIKEIINKFIVNCINYESPDFDNIDITNICNILINNSLSKYNLMYKNKKEEYEEEIITYREKFITIVEKLKEKYENIYETEKSQYLKKLEDYNNKIYNLREKYKKEFTFDKFITNIYTKKNKNYSDCDQDNKEAKKKYTEYMKKNTEDEEILKYYKINISKPFDENIDEKIKSFNKECNSLLLLEIYDINIFEYKTIINSNKITNFIEDDRDKQLYLKYEDNLKEKINDYINIINDNKNFMKEIKNITIPSYRCSEYNIEADVKTLMEWIKKLLNCKINMKINEYKEIPHNKETNITETIKMYSTDTNWINDSKNRPSFLLDNINIDLGIYILKQIHVNNVGSVIFNNTCSYPITFELEQSEKNGIKAYTNGNTIQQNKPLNIKFRLNKNPDTNETIKCEFYIKLIKNNEECDRCKVVAYLNVIPFCIKFKFNEKYNIDENNNLSINHYINDSLEIMYNYPGNYSSNNLGIIIKQNEDNCNNDLTIEQQQGIIRSTFKSKLQQPIVKCSYNKKINLNKLQLINLNLNFPIPTYFGLVVYDEKEINMQSIDVEKDNPITLYLFNMSATSININYHYNNRNIELMEKTENINPGEKKKLIFKVLKESYSENLYLGINNKNIDINVISLPKLTKEKHFILKYKYICCNLITKSIQNKLKCIIIDNQYKIIQKDKVETIKYKYDSLSSCYLLYNNKVCDKVIKEESNYNYNKNVNCSVYGFSNNNLCTNKIYNVDIVLKYESKNNHVFSTNQMKEFSKILKDEKFKNDLQSNDRERIEASINKLIDAELSLNENINENIKNIKIDESEKTSIKNIIVYLMKMSNDYLIDNFIEQLKKWLKEMYNRSILLPYFNVNTELNENIKDFLNKLKYIISFVDIVVNPMILSEDILDYIKSSSNSNIKLISNYRELTNIFNRCFRYGLEKDSETSEIIFYDGKYVKGDVFDAFDKQIKNSKMDNQSYNIDKINNFIKIYRKEIQEIIDKIINNKVSISNLLNILDECIDIIAKCPLILSTIDNNKELFNYCISNSQRIYDFIYKLTKSPINETHFSKRICKTLYAIHNILSQYEFFDLFTTISSHFDSSYIKTYGAIVQCELPFDNTYENDITASKKMNKKCNSYEINSKRRNAHFSKSQFASREYENYKNESFNNTNNVEKPIFVKENKVDHKNKFTRVLSDEEINKLSVPYFNQNIEENKEKDSNDDNILENNISDILQNQCKDIKISMDILEANFGKITPEKFLEMILERTACLNQSLSEIRYSMVKRDGLNKDGSFNYYDECSEASSYIQSIISNSLKSELEFIDNNNILLPYSVVDSYVDIAVDITHMSPIQRIASLVISTGLSISLSSYGIKIRISVFGERNGVWIFSNDFETSIEIQLSRLRDALSSKKRYMSIPGDALLSLKKDWIEKEYENKKTKYTSVLISSLISPQVVNKVVKWDEIISNNIVVFGLKSDFSEEFMKRHKVYEQLLQVPSKNNENITQQFLDPMNVINQNESESELLEILCKSLVRSCRYKLEEDKDNFKETKIIVNNNHNDLNEEISLKYLIESILNNRNDVTFFAQNKEHTTTEVYNLNNSFVQTKTQLPSIYEETQNSILCDNGSIGVLKDAAEKLLKTSFGLAFPPNASSKKVPTASGGTISIPALKKWIASGFTYKEIFLKKAGKTKRKYKITVAIDFSSSIHLSCNYSHAISTTLLLLIAPSILQDNEEISIDVIISTIDGPKIMYISSKANTFESISYIQSIINIIDKEAPKFCTPGNTLNAAYQLQLEKSGINMGRNIFFITDGYVTSRKEVMFANSIISSCENSGIELMTFGVGSYPYGIKQLYPKCCYAPSILNLADALSYLFSLSRNPACDKIIPQVIISSISEELQTKLSEMINQPPDNTELQESIENTLMDYIEWIGNNNTMKLENINNMKIYSRNPEIEPYFDGMFKGFKILVVILYLGGYEYNGKIRDQNITIQQFYSGTGMALKRKGFEYKLVFSYGDAINELTKSEENRCPYIETWVFCSSGDGSLPDIAIDKDNNKIIPFFECITSFNNNGGGLLLFCDNEPYTLEANILLSEYLKFENEYGHNVKPQFSMKGNYNQPDFEKKNITSLEPNDTRKNGRFKSDVMLPSPGKCKDRMSLRTGLIKFNEGITLSYAEFTGDSKTYSPFTPFAYLSDESNERPFILYYDPKMKNPTINQGPIVIHGGFTSAFYDFTFDGTGRLVISIACWLVRYEERFHQQMQEEMRIDMVKNIPSIDIPENKNENFTRWVNSNRNLYSIIILDVSGSMEGFYSPLINMSNSIIKRQMENPENKGTIIFFATTAKAVLTEEYRELTIGDIHKARVGKWTNSYLAFSEAKKYINPTNQYDDKRLLFLTDGKCDCSSLKPLCDDIANAGFSIHILGFGEEKTFINLKPFVRDNNRNKGTFQVYNNFIEVADSAKKTFAAE</sequence>
<dbReference type="STRING" id="1754191.A0A1Y1VLU4"/>
<feature type="compositionally biased region" description="Polar residues" evidence="4">
    <location>
        <begin position="1132"/>
        <end position="1153"/>
    </location>
</feature>
<comment type="caution">
    <text evidence="6">The sequence shown here is derived from an EMBL/GenBank/DDBJ whole genome shotgun (WGS) entry which is preliminary data.</text>
</comment>
<keyword evidence="3" id="KW-0175">Coiled coil</keyword>
<feature type="coiled-coil region" evidence="3">
    <location>
        <begin position="3691"/>
        <end position="3755"/>
    </location>
</feature>
<dbReference type="PANTHER" id="PTHR48103:SF2">
    <property type="entry name" value="MIDASIN"/>
    <property type="match status" value="1"/>
</dbReference>
<reference evidence="6 7" key="2">
    <citation type="submission" date="2016-08" db="EMBL/GenBank/DDBJ databases">
        <title>Pervasive Adenine N6-methylation of Active Genes in Fungi.</title>
        <authorList>
            <consortium name="DOE Joint Genome Institute"/>
            <person name="Mondo S.J."/>
            <person name="Dannebaum R.O."/>
            <person name="Kuo R.C."/>
            <person name="Labutti K."/>
            <person name="Haridas S."/>
            <person name="Kuo A."/>
            <person name="Salamov A."/>
            <person name="Ahrendt S.R."/>
            <person name="Lipzen A."/>
            <person name="Sullivan W."/>
            <person name="Andreopoulos W.B."/>
            <person name="Clum A."/>
            <person name="Lindquist E."/>
            <person name="Daum C."/>
            <person name="Ramamoorthy G.K."/>
            <person name="Gryganskyi A."/>
            <person name="Culley D."/>
            <person name="Magnuson J.K."/>
            <person name="James T.Y."/>
            <person name="O'Malley M.A."/>
            <person name="Stajich J.E."/>
            <person name="Spatafora J.W."/>
            <person name="Visel A."/>
            <person name="Grigoriev I.V."/>
        </authorList>
    </citation>
    <scope>NUCLEOTIDE SEQUENCE [LARGE SCALE GENOMIC DNA]</scope>
    <source>
        <strain evidence="7">finn</strain>
    </source>
</reference>
<keyword evidence="2" id="KW-0067">ATP-binding</keyword>
<reference evidence="6 7" key="1">
    <citation type="submission" date="2016-08" db="EMBL/GenBank/DDBJ databases">
        <title>Genomes of anaerobic fungi encode conserved fungal cellulosomes for biomass hydrolysis.</title>
        <authorList>
            <consortium name="DOE Joint Genome Institute"/>
            <person name="Haitjema C.H."/>
            <person name="Gilmore S.P."/>
            <person name="Henske J.K."/>
            <person name="Solomon K.V."/>
            <person name="De Groot R."/>
            <person name="Kuo A."/>
            <person name="Mondo S.J."/>
            <person name="Salamov A.A."/>
            <person name="Labutti K."/>
            <person name="Zhao Z."/>
            <person name="Chiniquy J."/>
            <person name="Barry K."/>
            <person name="Brewer H.M."/>
            <person name="Purvine S.O."/>
            <person name="Wright A.T."/>
            <person name="Boxma B."/>
            <person name="Van Alen T."/>
            <person name="Hackstein J.H."/>
            <person name="Baker S.E."/>
            <person name="Grigoriev I.V."/>
            <person name="O'Malley M.A."/>
        </authorList>
    </citation>
    <scope>NUCLEOTIDE SEQUENCE [LARGE SCALE GENOMIC DNA]</scope>
    <source>
        <strain evidence="7">finn</strain>
    </source>
</reference>
<dbReference type="SUPFAM" id="SSF56112">
    <property type="entry name" value="Protein kinase-like (PK-like)"/>
    <property type="match status" value="1"/>
</dbReference>
<keyword evidence="7" id="KW-1185">Reference proteome</keyword>
<dbReference type="GO" id="GO:0000027">
    <property type="term" value="P:ribosomal large subunit assembly"/>
    <property type="evidence" value="ECO:0007669"/>
    <property type="project" value="TreeGrafter"/>
</dbReference>
<evidence type="ECO:0000259" key="5">
    <source>
        <dbReference type="PROSITE" id="PS50011"/>
    </source>
</evidence>
<dbReference type="PROSITE" id="PS50011">
    <property type="entry name" value="PROTEIN_KINASE_DOM"/>
    <property type="match status" value="1"/>
</dbReference>
<dbReference type="InterPro" id="IPR011009">
    <property type="entry name" value="Kinase-like_dom_sf"/>
</dbReference>
<dbReference type="SUPFAM" id="SSF52540">
    <property type="entry name" value="P-loop containing nucleoside triphosphate hydrolases"/>
    <property type="match status" value="5"/>
</dbReference>
<feature type="region of interest" description="Disordered" evidence="4">
    <location>
        <begin position="1085"/>
        <end position="1154"/>
    </location>
</feature>
<dbReference type="GO" id="GO:0005524">
    <property type="term" value="F:ATP binding"/>
    <property type="evidence" value="ECO:0007669"/>
    <property type="project" value="UniProtKB-KW"/>
</dbReference>
<gene>
    <name evidence="6" type="ORF">BCR36DRAFT_408277</name>
</gene>